<keyword evidence="6" id="KW-1185">Reference proteome</keyword>
<dbReference type="Pfam" id="PF00264">
    <property type="entry name" value="Tyrosinase"/>
    <property type="match status" value="1"/>
</dbReference>
<dbReference type="AlphaFoldDB" id="A0A8K0WKS9"/>
<dbReference type="PRINTS" id="PR00092">
    <property type="entry name" value="TYROSINASE"/>
</dbReference>
<dbReference type="PANTHER" id="PTHR11474">
    <property type="entry name" value="TYROSINASE FAMILY MEMBER"/>
    <property type="match status" value="1"/>
</dbReference>
<reference evidence="5" key="1">
    <citation type="journal article" date="2021" name="Nat. Commun.">
        <title>Genetic determinants of endophytism in the Arabidopsis root mycobiome.</title>
        <authorList>
            <person name="Mesny F."/>
            <person name="Miyauchi S."/>
            <person name="Thiergart T."/>
            <person name="Pickel B."/>
            <person name="Atanasova L."/>
            <person name="Karlsson M."/>
            <person name="Huettel B."/>
            <person name="Barry K.W."/>
            <person name="Haridas S."/>
            <person name="Chen C."/>
            <person name="Bauer D."/>
            <person name="Andreopoulos W."/>
            <person name="Pangilinan J."/>
            <person name="LaButti K."/>
            <person name="Riley R."/>
            <person name="Lipzen A."/>
            <person name="Clum A."/>
            <person name="Drula E."/>
            <person name="Henrissat B."/>
            <person name="Kohler A."/>
            <person name="Grigoriev I.V."/>
            <person name="Martin F.M."/>
            <person name="Hacquard S."/>
        </authorList>
    </citation>
    <scope>NUCLEOTIDE SEQUENCE</scope>
    <source>
        <strain evidence="5">MPI-CAGE-CH-0235</strain>
    </source>
</reference>
<sequence>MTALTHILTLLLVISAASEAASLQSAPSSCAVPRKRHEWMELSADQKRAYLKAQQCILETPQKQNTLPGAKTRWDELVSLHQIHAFQIHTTGNFLPYHRYFLHVHEALLRECGYNGTLPYWDETKDAGNFSSSPIFDPVVGFGGSGSGTGNCLIDGPFVNMTVNIGPGFTTQPRCVSRQVTDFLSNQCGQPYVDAALNTTTYLAALDGIYSGPHLMGHISLAMMEGDSITSPGDPLFMMHHGFVDKMWADWQKMDETRLTEIAGLNAQDPAVGFSEFPGDMEEESTMWGHPTAAMLAVTPDPEAGDEGKNITLNHVLSSLGIIPDATIADVMDTKGIKYASLIDCFTDAVLKAYKPVIKFNLEIRL</sequence>
<evidence type="ECO:0000313" key="5">
    <source>
        <dbReference type="EMBL" id="KAH7305208.1"/>
    </source>
</evidence>
<dbReference type="OrthoDB" id="6132182at2759"/>
<evidence type="ECO:0000256" key="2">
    <source>
        <dbReference type="ARBA" id="ARBA00023008"/>
    </source>
</evidence>
<gene>
    <name evidence="5" type="ORF">B0I35DRAFT_471667</name>
</gene>
<name>A0A8K0WKS9_9HYPO</name>
<feature type="domain" description="Tyrosinase copper-binding" evidence="4">
    <location>
        <begin position="234"/>
        <end position="245"/>
    </location>
</feature>
<accession>A0A8K0WKS9</accession>
<evidence type="ECO:0000256" key="3">
    <source>
        <dbReference type="SAM" id="SignalP"/>
    </source>
</evidence>
<keyword evidence="1" id="KW-0479">Metal-binding</keyword>
<dbReference type="InterPro" id="IPR050316">
    <property type="entry name" value="Tyrosinase/Hemocyanin"/>
</dbReference>
<organism evidence="5 6">
    <name type="scientific">Stachybotrys elegans</name>
    <dbReference type="NCBI Taxonomy" id="80388"/>
    <lineage>
        <taxon>Eukaryota</taxon>
        <taxon>Fungi</taxon>
        <taxon>Dikarya</taxon>
        <taxon>Ascomycota</taxon>
        <taxon>Pezizomycotina</taxon>
        <taxon>Sordariomycetes</taxon>
        <taxon>Hypocreomycetidae</taxon>
        <taxon>Hypocreales</taxon>
        <taxon>Stachybotryaceae</taxon>
        <taxon>Stachybotrys</taxon>
    </lineage>
</organism>
<dbReference type="PROSITE" id="PS00498">
    <property type="entry name" value="TYROSINASE_2"/>
    <property type="match status" value="1"/>
</dbReference>
<feature type="chain" id="PRO_5035476860" description="Tyrosinase copper-binding domain-containing protein" evidence="3">
    <location>
        <begin position="21"/>
        <end position="366"/>
    </location>
</feature>
<dbReference type="Gene3D" id="1.10.1280.10">
    <property type="entry name" value="Di-copper center containing domain from catechol oxidase"/>
    <property type="match status" value="1"/>
</dbReference>
<dbReference type="SUPFAM" id="SSF48056">
    <property type="entry name" value="Di-copper centre-containing domain"/>
    <property type="match status" value="1"/>
</dbReference>
<evidence type="ECO:0000256" key="1">
    <source>
        <dbReference type="ARBA" id="ARBA00022723"/>
    </source>
</evidence>
<dbReference type="GO" id="GO:0016491">
    <property type="term" value="F:oxidoreductase activity"/>
    <property type="evidence" value="ECO:0007669"/>
    <property type="project" value="InterPro"/>
</dbReference>
<dbReference type="InterPro" id="IPR008922">
    <property type="entry name" value="Di-copper_centre_dom_sf"/>
</dbReference>
<dbReference type="PANTHER" id="PTHR11474:SF126">
    <property type="entry name" value="TYROSINASE-LIKE PROTEIN TYR-1-RELATED"/>
    <property type="match status" value="1"/>
</dbReference>
<dbReference type="EMBL" id="JAGPNK010000019">
    <property type="protein sequence ID" value="KAH7305208.1"/>
    <property type="molecule type" value="Genomic_DNA"/>
</dbReference>
<keyword evidence="2" id="KW-0186">Copper</keyword>
<dbReference type="GO" id="GO:0046872">
    <property type="term" value="F:metal ion binding"/>
    <property type="evidence" value="ECO:0007669"/>
    <property type="project" value="UniProtKB-KW"/>
</dbReference>
<dbReference type="Proteomes" id="UP000813444">
    <property type="component" value="Unassembled WGS sequence"/>
</dbReference>
<keyword evidence="3" id="KW-0732">Signal</keyword>
<evidence type="ECO:0000313" key="6">
    <source>
        <dbReference type="Proteomes" id="UP000813444"/>
    </source>
</evidence>
<comment type="caution">
    <text evidence="5">The sequence shown here is derived from an EMBL/GenBank/DDBJ whole genome shotgun (WGS) entry which is preliminary data.</text>
</comment>
<protein>
    <recommendedName>
        <fullName evidence="4">Tyrosinase copper-binding domain-containing protein</fullName>
    </recommendedName>
</protein>
<proteinExistence type="predicted"/>
<dbReference type="InterPro" id="IPR002227">
    <property type="entry name" value="Tyrosinase_Cu-bd"/>
</dbReference>
<evidence type="ECO:0000259" key="4">
    <source>
        <dbReference type="PROSITE" id="PS00498"/>
    </source>
</evidence>
<feature type="signal peptide" evidence="3">
    <location>
        <begin position="1"/>
        <end position="20"/>
    </location>
</feature>